<dbReference type="SUPFAM" id="SSF50129">
    <property type="entry name" value="GroES-like"/>
    <property type="match status" value="1"/>
</dbReference>
<dbReference type="InterPro" id="IPR036291">
    <property type="entry name" value="NAD(P)-bd_dom_sf"/>
</dbReference>
<dbReference type="GO" id="GO:0016491">
    <property type="term" value="F:oxidoreductase activity"/>
    <property type="evidence" value="ECO:0007669"/>
    <property type="project" value="InterPro"/>
</dbReference>
<dbReference type="Pfam" id="PF08240">
    <property type="entry name" value="ADH_N"/>
    <property type="match status" value="1"/>
</dbReference>
<dbReference type="EMBL" id="QDKQ01000024">
    <property type="protein sequence ID" value="PVM92719.1"/>
    <property type="molecule type" value="Genomic_DNA"/>
</dbReference>
<reference evidence="2 3" key="1">
    <citation type="submission" date="2018-04" db="EMBL/GenBank/DDBJ databases">
        <title>The genome sequence of Caulobacter sp. 744.</title>
        <authorList>
            <person name="Gao J."/>
            <person name="Sun J."/>
        </authorList>
    </citation>
    <scope>NUCLEOTIDE SEQUENCE [LARGE SCALE GENOMIC DNA]</scope>
    <source>
        <strain evidence="2 3">774</strain>
    </source>
</reference>
<dbReference type="OrthoDB" id="9792321at2"/>
<dbReference type="PANTHER" id="PTHR44013">
    <property type="entry name" value="ZINC-TYPE ALCOHOL DEHYDROGENASE-LIKE PROTEIN C16A3.02C"/>
    <property type="match status" value="1"/>
</dbReference>
<dbReference type="PANTHER" id="PTHR44013:SF1">
    <property type="entry name" value="ZINC-TYPE ALCOHOL DEHYDROGENASE-LIKE PROTEIN C16A3.02C"/>
    <property type="match status" value="1"/>
</dbReference>
<dbReference type="InterPro" id="IPR020843">
    <property type="entry name" value="ER"/>
</dbReference>
<organism evidence="2 3">
    <name type="scientific">Caulobacter endophyticus</name>
    <dbReference type="NCBI Taxonomy" id="2172652"/>
    <lineage>
        <taxon>Bacteria</taxon>
        <taxon>Pseudomonadati</taxon>
        <taxon>Pseudomonadota</taxon>
        <taxon>Alphaproteobacteria</taxon>
        <taxon>Caulobacterales</taxon>
        <taxon>Caulobacteraceae</taxon>
        <taxon>Caulobacter</taxon>
    </lineage>
</organism>
<dbReference type="SUPFAM" id="SSF51735">
    <property type="entry name" value="NAD(P)-binding Rossmann-fold domains"/>
    <property type="match status" value="1"/>
</dbReference>
<dbReference type="InterPro" id="IPR052733">
    <property type="entry name" value="Chloroplast_QOR"/>
</dbReference>
<dbReference type="Proteomes" id="UP000245073">
    <property type="component" value="Unassembled WGS sequence"/>
</dbReference>
<dbReference type="AlphaFoldDB" id="A0A2T9KA19"/>
<gene>
    <name evidence="2" type="ORF">DDF67_04945</name>
</gene>
<dbReference type="Pfam" id="PF13602">
    <property type="entry name" value="ADH_zinc_N_2"/>
    <property type="match status" value="1"/>
</dbReference>
<dbReference type="Gene3D" id="3.40.50.720">
    <property type="entry name" value="NAD(P)-binding Rossmann-like Domain"/>
    <property type="match status" value="1"/>
</dbReference>
<evidence type="ECO:0000313" key="3">
    <source>
        <dbReference type="Proteomes" id="UP000245073"/>
    </source>
</evidence>
<proteinExistence type="predicted"/>
<evidence type="ECO:0000259" key="1">
    <source>
        <dbReference type="SMART" id="SM00829"/>
    </source>
</evidence>
<evidence type="ECO:0000313" key="2">
    <source>
        <dbReference type="EMBL" id="PVM92719.1"/>
    </source>
</evidence>
<comment type="caution">
    <text evidence="2">The sequence shown here is derived from an EMBL/GenBank/DDBJ whole genome shotgun (WGS) entry which is preliminary data.</text>
</comment>
<keyword evidence="3" id="KW-1185">Reference proteome</keyword>
<accession>A0A2T9KA19</accession>
<dbReference type="InterPro" id="IPR011032">
    <property type="entry name" value="GroES-like_sf"/>
</dbReference>
<feature type="domain" description="Enoyl reductase (ER)" evidence="1">
    <location>
        <begin position="11"/>
        <end position="302"/>
    </location>
</feature>
<dbReference type="RefSeq" id="WP_109099827.1">
    <property type="nucleotide sequence ID" value="NZ_QDKQ01000024.1"/>
</dbReference>
<dbReference type="CDD" id="cd05289">
    <property type="entry name" value="MDR_like_2"/>
    <property type="match status" value="1"/>
</dbReference>
<dbReference type="InterPro" id="IPR013154">
    <property type="entry name" value="ADH-like_N"/>
</dbReference>
<dbReference type="Gene3D" id="3.90.180.10">
    <property type="entry name" value="Medium-chain alcohol dehydrogenases, catalytic domain"/>
    <property type="match status" value="1"/>
</dbReference>
<name>A0A2T9KA19_9CAUL</name>
<protein>
    <recommendedName>
        <fullName evidence="1">Enoyl reductase (ER) domain-containing protein</fullName>
    </recommendedName>
</protein>
<sequence>MKAIEYSDYQGADSFGVVNVSRPTPAEGQVLVKVMAAGVNPFDLKVASGVVRDLLPIQFPFRPGGEFSGVVAELGPDVQGFAVGDAVHAVNGMGGAFAEYIAIDADKLVAKPSALSFVEAAALPVAASTATAVLDAVAVKTGDRILVHAAAGGVGSILVQLAVNRGAEVIALASSANTDFVRALGAHQVIDRTSAYENAVAGVDAVIDLFGPDAQARSWGLVKAGGIVVSIVAPPDQAEAEKYGVRAILVRAAPAADALAKANALVADGKLKVHVGRTYPLSEARDAYRMLATQKVRGKLVLTMG</sequence>
<dbReference type="SMART" id="SM00829">
    <property type="entry name" value="PKS_ER"/>
    <property type="match status" value="1"/>
</dbReference>